<feature type="region of interest" description="Disordered" evidence="1">
    <location>
        <begin position="1"/>
        <end position="24"/>
    </location>
</feature>
<gene>
    <name evidence="2" type="ORF">SUNI508_11906</name>
</gene>
<accession>A0ABR2UFU0</accession>
<reference evidence="2 3" key="1">
    <citation type="journal article" date="2024" name="J. Plant Pathol.">
        <title>Sequence and assembly of the genome of Seiridium unicorne, isolate CBS 538.82, causal agent of cypress canker disease.</title>
        <authorList>
            <person name="Scali E."/>
            <person name="Rocca G.D."/>
            <person name="Danti R."/>
            <person name="Garbelotto M."/>
            <person name="Barberini S."/>
            <person name="Baroncelli R."/>
            <person name="Emiliani G."/>
        </authorList>
    </citation>
    <scope>NUCLEOTIDE SEQUENCE [LARGE SCALE GENOMIC DNA]</scope>
    <source>
        <strain evidence="2 3">BM-138-508</strain>
    </source>
</reference>
<protein>
    <submittedName>
        <fullName evidence="2">Uncharacterized protein</fullName>
    </submittedName>
</protein>
<dbReference type="EMBL" id="JARVKF010000439">
    <property type="protein sequence ID" value="KAK9413483.1"/>
    <property type="molecule type" value="Genomic_DNA"/>
</dbReference>
<proteinExistence type="predicted"/>
<dbReference type="Proteomes" id="UP001408356">
    <property type="component" value="Unassembled WGS sequence"/>
</dbReference>
<evidence type="ECO:0000313" key="2">
    <source>
        <dbReference type="EMBL" id="KAK9413483.1"/>
    </source>
</evidence>
<organism evidence="2 3">
    <name type="scientific">Seiridium unicorne</name>
    <dbReference type="NCBI Taxonomy" id="138068"/>
    <lineage>
        <taxon>Eukaryota</taxon>
        <taxon>Fungi</taxon>
        <taxon>Dikarya</taxon>
        <taxon>Ascomycota</taxon>
        <taxon>Pezizomycotina</taxon>
        <taxon>Sordariomycetes</taxon>
        <taxon>Xylariomycetidae</taxon>
        <taxon>Amphisphaeriales</taxon>
        <taxon>Sporocadaceae</taxon>
        <taxon>Seiridium</taxon>
    </lineage>
</organism>
<keyword evidence="3" id="KW-1185">Reference proteome</keyword>
<evidence type="ECO:0000313" key="3">
    <source>
        <dbReference type="Proteomes" id="UP001408356"/>
    </source>
</evidence>
<sequence>MVLPFAARPISGANHPPEPYQDPCKRGLPKGPDRLWERAVGPWIRHACQSGGPRDFFGVVGAAAVSNAGLADVRWQGDMERDGPSPTYSRLKGFHKSKIMRSASAFSEEVRLITVLLESHTPISALWQLPYWIRQRRQQSTALVDYLEAQRGPKHTK</sequence>
<evidence type="ECO:0000256" key="1">
    <source>
        <dbReference type="SAM" id="MobiDB-lite"/>
    </source>
</evidence>
<comment type="caution">
    <text evidence="2">The sequence shown here is derived from an EMBL/GenBank/DDBJ whole genome shotgun (WGS) entry which is preliminary data.</text>
</comment>
<name>A0ABR2UFU0_9PEZI</name>